<keyword evidence="3" id="KW-1185">Reference proteome</keyword>
<accession>A0A1I4R446</accession>
<dbReference type="RefSeq" id="WP_090929141.1">
    <property type="nucleotide sequence ID" value="NZ_FOTY01000061.1"/>
</dbReference>
<dbReference type="STRING" id="266892.SAMN04488054_1612"/>
<dbReference type="AlphaFoldDB" id="A0A1I4R446"/>
<reference evidence="2 3" key="1">
    <citation type="submission" date="2016-10" db="EMBL/GenBank/DDBJ databases">
        <authorList>
            <person name="de Groot N.N."/>
        </authorList>
    </citation>
    <scope>NUCLEOTIDE SEQUENCE [LARGE SCALE GENOMIC DNA]</scope>
    <source>
        <strain evidence="2 3">CGMCC 1.6134</strain>
    </source>
</reference>
<organism evidence="2 3">
    <name type="scientific">Salibacterium qingdaonense</name>
    <dbReference type="NCBI Taxonomy" id="266892"/>
    <lineage>
        <taxon>Bacteria</taxon>
        <taxon>Bacillati</taxon>
        <taxon>Bacillota</taxon>
        <taxon>Bacilli</taxon>
        <taxon>Bacillales</taxon>
        <taxon>Bacillaceae</taxon>
    </lineage>
</organism>
<proteinExistence type="predicted"/>
<protein>
    <submittedName>
        <fullName evidence="2">Uncharacterized protein</fullName>
    </submittedName>
</protein>
<evidence type="ECO:0000313" key="3">
    <source>
        <dbReference type="Proteomes" id="UP000199668"/>
    </source>
</evidence>
<evidence type="ECO:0000313" key="2">
    <source>
        <dbReference type="EMBL" id="SFM46905.1"/>
    </source>
</evidence>
<dbReference type="EMBL" id="FOTY01000061">
    <property type="protein sequence ID" value="SFM46905.1"/>
    <property type="molecule type" value="Genomic_DNA"/>
</dbReference>
<sequence>MKNIERLKMEIKGIDFSDSELKIYMEENGLKSSGTYDTSDKENHLSILETALSVLESEANNIEGMKDYQKNDLQVSSYNDALMQRIDQLNEKIRKVKMELDTNNDSDFFMLFSE</sequence>
<feature type="coiled-coil region" evidence="1">
    <location>
        <begin position="79"/>
        <end position="106"/>
    </location>
</feature>
<keyword evidence="1" id="KW-0175">Coiled coil</keyword>
<name>A0A1I4R446_9BACI</name>
<dbReference type="OrthoDB" id="48873at2"/>
<evidence type="ECO:0000256" key="1">
    <source>
        <dbReference type="SAM" id="Coils"/>
    </source>
</evidence>
<gene>
    <name evidence="2" type="ORF">SAMN04488054_1612</name>
</gene>
<dbReference type="Proteomes" id="UP000199668">
    <property type="component" value="Unassembled WGS sequence"/>
</dbReference>